<dbReference type="PIRSF" id="PIRSF022613">
    <property type="entry name" value="MBA1"/>
    <property type="match status" value="1"/>
</dbReference>
<dbReference type="PANTHER" id="PTHR13333">
    <property type="entry name" value="M-AAA PROTEASE-INTERACTING PROTEIN 1, MITOCHONDRIAL"/>
    <property type="match status" value="1"/>
</dbReference>
<reference evidence="1 2" key="1">
    <citation type="submission" date="2016-08" db="EMBL/GenBank/DDBJ databases">
        <title>Draft genome sequence of allopolyploid Zygosaccharomyces rouxii.</title>
        <authorList>
            <person name="Watanabe J."/>
            <person name="Uehara K."/>
            <person name="Mogi Y."/>
            <person name="Tsukioka Y."/>
        </authorList>
    </citation>
    <scope>NUCLEOTIDE SEQUENCE [LARGE SCALE GENOMIC DNA]</scope>
    <source>
        <strain evidence="1 2">NBRC 110957</strain>
    </source>
</reference>
<dbReference type="GO" id="GO:0032979">
    <property type="term" value="P:protein insertion into mitochondrial inner membrane from matrix"/>
    <property type="evidence" value="ECO:0007669"/>
    <property type="project" value="InterPro"/>
</dbReference>
<protein>
    <submittedName>
        <fullName evidence="1">Uncharacterized protein</fullName>
    </submittedName>
</protein>
<dbReference type="Proteomes" id="UP000187013">
    <property type="component" value="Unassembled WGS sequence"/>
</dbReference>
<dbReference type="EMBL" id="BDGX01000032">
    <property type="protein sequence ID" value="GAV52004.1"/>
    <property type="molecule type" value="Genomic_DNA"/>
</dbReference>
<evidence type="ECO:0000313" key="1">
    <source>
        <dbReference type="EMBL" id="GAV52004.1"/>
    </source>
</evidence>
<dbReference type="AlphaFoldDB" id="A0A1Q3A8G0"/>
<dbReference type="GO" id="GO:0005743">
    <property type="term" value="C:mitochondrial inner membrane"/>
    <property type="evidence" value="ECO:0007669"/>
    <property type="project" value="InterPro"/>
</dbReference>
<sequence>MKKCIEEWLKMIQLVTIFFRIIAALTLEALPSCVMFKSVALGLTSKPLLCKSCIQTRPLTSTRVILEKSNSKANKTPVDFNARHLGVSTEVYVPPSLGNLPSVFSHPIVVFNALIRRIYTLGLNTVQVGIFRYQSGFKPNFLLWKNKAIQNYVNVNTAFAQKKVSNVKSQISLWVEEALEARSKQLPKHMQLEWQLVKFNEIPKVVSVQAMMIPGRPLEHIQLIYRFNTKQRLIKLNKKSGKADKLDRDVVDYLVYLCDASTNNLVLMGSVFESRPESKLPKTFEDSTQAAIQRMKVSGDLFRLPPQ</sequence>
<dbReference type="Gene3D" id="3.10.450.240">
    <property type="match status" value="1"/>
</dbReference>
<dbReference type="GO" id="GO:0043022">
    <property type="term" value="F:ribosome binding"/>
    <property type="evidence" value="ECO:0007669"/>
    <property type="project" value="InterPro"/>
</dbReference>
<evidence type="ECO:0000313" key="2">
    <source>
        <dbReference type="Proteomes" id="UP000187013"/>
    </source>
</evidence>
<dbReference type="Pfam" id="PF07961">
    <property type="entry name" value="MBA1"/>
    <property type="match status" value="1"/>
</dbReference>
<dbReference type="OrthoDB" id="19619at2759"/>
<dbReference type="PANTHER" id="PTHR13333:SF5">
    <property type="entry name" value="M-AAA PROTEASE-INTERACTING PROTEIN 1, MITOCHONDRIAL"/>
    <property type="match status" value="1"/>
</dbReference>
<dbReference type="InterPro" id="IPR024621">
    <property type="entry name" value="Mba1"/>
</dbReference>
<organism evidence="1 2">
    <name type="scientific">Zygosaccharomyces rouxii</name>
    <dbReference type="NCBI Taxonomy" id="4956"/>
    <lineage>
        <taxon>Eukaryota</taxon>
        <taxon>Fungi</taxon>
        <taxon>Dikarya</taxon>
        <taxon>Ascomycota</taxon>
        <taxon>Saccharomycotina</taxon>
        <taxon>Saccharomycetes</taxon>
        <taxon>Saccharomycetales</taxon>
        <taxon>Saccharomycetaceae</taxon>
        <taxon>Zygosaccharomyces</taxon>
    </lineage>
</organism>
<proteinExistence type="predicted"/>
<dbReference type="InterPro" id="IPR012483">
    <property type="entry name" value="Mba1_Saccharomycetales"/>
</dbReference>
<name>A0A1Q3A8G0_ZYGRO</name>
<gene>
    <name evidence="1" type="ORF">ZYGR_0AF04760</name>
</gene>
<accession>A0A1Q3A8G0</accession>
<comment type="caution">
    <text evidence="1">The sequence shown here is derived from an EMBL/GenBank/DDBJ whole genome shotgun (WGS) entry which is preliminary data.</text>
</comment>